<dbReference type="STRING" id="1224163.B841_10250"/>
<evidence type="ECO:0000256" key="2">
    <source>
        <dbReference type="ARBA" id="ARBA00022714"/>
    </source>
</evidence>
<evidence type="ECO:0000259" key="8">
    <source>
        <dbReference type="PROSITE" id="PS51296"/>
    </source>
</evidence>
<evidence type="ECO:0000256" key="3">
    <source>
        <dbReference type="ARBA" id="ARBA00022723"/>
    </source>
</evidence>
<dbReference type="PATRIC" id="fig|1224163.3.peg.2068"/>
<dbReference type="EMBL" id="CP003924">
    <property type="protein sequence ID" value="AGS35522.1"/>
    <property type="molecule type" value="Genomic_DNA"/>
</dbReference>
<keyword evidence="3" id="KW-0479">Metal-binding</keyword>
<dbReference type="GO" id="GO:0016705">
    <property type="term" value="F:oxidoreductase activity, acting on paired donors, with incorporation or reduction of molecular oxygen"/>
    <property type="evidence" value="ECO:0007669"/>
    <property type="project" value="UniProtKB-ARBA"/>
</dbReference>
<dbReference type="Gene3D" id="2.102.10.10">
    <property type="entry name" value="Rieske [2Fe-2S] iron-sulphur domain"/>
    <property type="match status" value="1"/>
</dbReference>
<keyword evidence="5" id="KW-0408">Iron</keyword>
<dbReference type="InterPro" id="IPR036922">
    <property type="entry name" value="Rieske_2Fe-2S_sf"/>
</dbReference>
<evidence type="ECO:0000256" key="4">
    <source>
        <dbReference type="ARBA" id="ARBA00023002"/>
    </source>
</evidence>
<evidence type="ECO:0000256" key="5">
    <source>
        <dbReference type="ARBA" id="ARBA00023004"/>
    </source>
</evidence>
<dbReference type="eggNOG" id="COG4638">
    <property type="taxonomic scope" value="Bacteria"/>
</dbReference>
<keyword evidence="2" id="KW-0001">2Fe-2S</keyword>
<evidence type="ECO:0000313" key="10">
    <source>
        <dbReference type="Proteomes" id="UP000015388"/>
    </source>
</evidence>
<accession>S5SWT9</accession>
<feature type="domain" description="Rieske" evidence="8">
    <location>
        <begin position="50"/>
        <end position="124"/>
    </location>
</feature>
<dbReference type="CDD" id="cd08879">
    <property type="entry name" value="RHO_alpha_C_AntDO-like"/>
    <property type="match status" value="1"/>
</dbReference>
<dbReference type="PANTHER" id="PTHR43756">
    <property type="entry name" value="CHOLINE MONOOXYGENASE, CHLOROPLASTIC"/>
    <property type="match status" value="1"/>
</dbReference>
<name>S5SWT9_9CORY</name>
<comment type="similarity">
    <text evidence="1">Belongs to the bacterial ring-hydroxylating dioxygenase alpha subunit family.</text>
</comment>
<dbReference type="Pfam" id="PF00848">
    <property type="entry name" value="Ring_hydroxyl_A"/>
    <property type="match status" value="1"/>
</dbReference>
<feature type="region of interest" description="Disordered" evidence="7">
    <location>
        <begin position="452"/>
        <end position="504"/>
    </location>
</feature>
<dbReference type="GO" id="GO:0005506">
    <property type="term" value="F:iron ion binding"/>
    <property type="evidence" value="ECO:0007669"/>
    <property type="project" value="InterPro"/>
</dbReference>
<dbReference type="InterPro" id="IPR017639">
    <property type="entry name" value="Benzo_1-2-diOase_lsu"/>
</dbReference>
<feature type="compositionally biased region" description="Low complexity" evidence="7">
    <location>
        <begin position="467"/>
        <end position="492"/>
    </location>
</feature>
<dbReference type="PANTHER" id="PTHR43756:SF1">
    <property type="entry name" value="3-PHENYLPROPIONATE_CINNAMIC ACID DIOXYGENASE SUBUNIT ALPHA"/>
    <property type="match status" value="1"/>
</dbReference>
<keyword evidence="9" id="KW-0223">Dioxygenase</keyword>
<evidence type="ECO:0000256" key="6">
    <source>
        <dbReference type="ARBA" id="ARBA00023014"/>
    </source>
</evidence>
<dbReference type="OrthoDB" id="5243643at2"/>
<evidence type="ECO:0000256" key="7">
    <source>
        <dbReference type="SAM" id="MobiDB-lite"/>
    </source>
</evidence>
<reference evidence="9 10" key="1">
    <citation type="submission" date="2012-11" db="EMBL/GenBank/DDBJ databases">
        <title>The complete genome sequence of Corynebacterium maris Coryn-1 (=DSM 45190).</title>
        <authorList>
            <person name="Schaffert L."/>
            <person name="Albersmeier A."/>
            <person name="Kalinowski J."/>
            <person name="Ruckert C."/>
        </authorList>
    </citation>
    <scope>NUCLEOTIDE SEQUENCE [LARGE SCALE GENOMIC DNA]</scope>
    <source>
        <strain evidence="10">Coryn-1</strain>
    </source>
</reference>
<dbReference type="Proteomes" id="UP000015388">
    <property type="component" value="Chromosome"/>
</dbReference>
<evidence type="ECO:0000313" key="9">
    <source>
        <dbReference type="EMBL" id="AGS35522.1"/>
    </source>
</evidence>
<dbReference type="SUPFAM" id="SSF55961">
    <property type="entry name" value="Bet v1-like"/>
    <property type="match status" value="1"/>
</dbReference>
<gene>
    <name evidence="9" type="ORF">B841_10250</name>
</gene>
<protein>
    <submittedName>
        <fullName evidence="9">Benzoate 1,2-dioxygenase subunit alpha</fullName>
    </submittedName>
</protein>
<dbReference type="Pfam" id="PF00355">
    <property type="entry name" value="Rieske"/>
    <property type="match status" value="1"/>
</dbReference>
<evidence type="ECO:0000256" key="1">
    <source>
        <dbReference type="ARBA" id="ARBA00008751"/>
    </source>
</evidence>
<dbReference type="Gene3D" id="3.90.380.10">
    <property type="entry name" value="Naphthalene 1,2-dioxygenase Alpha Subunit, Chain A, domain 1"/>
    <property type="match status" value="1"/>
</dbReference>
<keyword evidence="4" id="KW-0560">Oxidoreductase</keyword>
<keyword evidence="6" id="KW-0411">Iron-sulfur</keyword>
<dbReference type="GO" id="GO:0004497">
    <property type="term" value="F:monooxygenase activity"/>
    <property type="evidence" value="ECO:0007669"/>
    <property type="project" value="UniProtKB-ARBA"/>
</dbReference>
<organism evidence="9 10">
    <name type="scientific">Corynebacterium maris DSM 45190</name>
    <dbReference type="NCBI Taxonomy" id="1224163"/>
    <lineage>
        <taxon>Bacteria</taxon>
        <taxon>Bacillati</taxon>
        <taxon>Actinomycetota</taxon>
        <taxon>Actinomycetes</taxon>
        <taxon>Mycobacteriales</taxon>
        <taxon>Corynebacteriaceae</taxon>
        <taxon>Corynebacterium</taxon>
    </lineage>
</organism>
<dbReference type="AlphaFoldDB" id="S5SWT9"/>
<dbReference type="KEGG" id="cmd:B841_10250"/>
<dbReference type="RefSeq" id="WP_020935455.1">
    <property type="nucleotide sequence ID" value="NC_021915.1"/>
</dbReference>
<sequence length="504" mass="57050">MSSPTAETREILSRALDNRPDEGIVRVNREIFTDEELFELEMKYIFEGNWIFLAHESQVENPGDYFTTNMGRQPVVITRSRDGKLNCLINSCSHRGAMLCRKKVDNRTTLTCPFHGWTFSNDGSLLKAKDEATGGYPENFNTDGSHDLRRVPKFESYRGFLFGSLNDDVVPLEEFLGDTRVVLDMLIDQSPDGLEVLKGTSTYTYDGNWKLQAENGADGYHVSSVHWNYAATTSRRGTGESENETTAMDAGSWGEQGGGYFSYPYGHLMLWQEWGNPEDRPVYDRLEELKELHGEERGKFMVNASRNLCLYPNVYIMDQFSTQIRRLEPVSVDKTEVSIWCIAPKGESAENRANRIRQYEDFFNATGMATPDDLEEFRSSQKTYQASSFPWNDMTRGLTQQVEGLNDVARDLGMNEVLSSGSRAEDEGLYPIQHGYWEEVMEKAVEAEDADYQARTSKQVRNEEQSAEVTAEFAKAKAAAKAATASSSSSSEGTGGRRRRRRRQ</sequence>
<dbReference type="PRINTS" id="PR00090">
    <property type="entry name" value="RNGDIOXGNASE"/>
</dbReference>
<dbReference type="GO" id="GO:0051213">
    <property type="term" value="F:dioxygenase activity"/>
    <property type="evidence" value="ECO:0007669"/>
    <property type="project" value="UniProtKB-KW"/>
</dbReference>
<dbReference type="PROSITE" id="PS51296">
    <property type="entry name" value="RIESKE"/>
    <property type="match status" value="1"/>
</dbReference>
<dbReference type="InterPro" id="IPR017941">
    <property type="entry name" value="Rieske_2Fe-2S"/>
</dbReference>
<dbReference type="HOGENOM" id="CLU_026244_4_1_11"/>
<dbReference type="SUPFAM" id="SSF50022">
    <property type="entry name" value="ISP domain"/>
    <property type="match status" value="1"/>
</dbReference>
<keyword evidence="10" id="KW-1185">Reference proteome</keyword>
<dbReference type="InterPro" id="IPR015879">
    <property type="entry name" value="Ring_hydroxy_dOase_asu_C_dom"/>
</dbReference>
<proteinExistence type="inferred from homology"/>
<dbReference type="GO" id="GO:0051537">
    <property type="term" value="F:2 iron, 2 sulfur cluster binding"/>
    <property type="evidence" value="ECO:0007669"/>
    <property type="project" value="UniProtKB-KW"/>
</dbReference>
<dbReference type="NCBIfam" id="TIGR03229">
    <property type="entry name" value="benzo_1_2_benA"/>
    <property type="match status" value="1"/>
</dbReference>
<dbReference type="InterPro" id="IPR001663">
    <property type="entry name" value="Rng_hydr_dOase-A"/>
</dbReference>